<keyword evidence="4" id="KW-0238">DNA-binding</keyword>
<evidence type="ECO:0000256" key="1">
    <source>
        <dbReference type="ARBA" id="ARBA00004604"/>
    </source>
</evidence>
<dbReference type="SUPFAM" id="SSF109715">
    <property type="entry name" value="DEK C-terminal domain"/>
    <property type="match status" value="1"/>
</dbReference>
<dbReference type="PANTHER" id="PTHR13468:SF22">
    <property type="entry name" value="DEK DOMAIN-CONTAINING CHROMATIN-ASSOCIATED PROTEIN 3"/>
    <property type="match status" value="1"/>
</dbReference>
<evidence type="ECO:0000256" key="3">
    <source>
        <dbReference type="ARBA" id="ARBA00023015"/>
    </source>
</evidence>
<keyword evidence="5" id="KW-0804">Transcription</keyword>
<dbReference type="FunFam" id="1.10.10.60:FF:000220">
    <property type="entry name" value="DEK domain-containing chromatin associated protein"/>
    <property type="match status" value="1"/>
</dbReference>
<feature type="region of interest" description="Disordered" evidence="7">
    <location>
        <begin position="1"/>
        <end position="26"/>
    </location>
</feature>
<dbReference type="GO" id="GO:0006325">
    <property type="term" value="P:chromatin organization"/>
    <property type="evidence" value="ECO:0007669"/>
    <property type="project" value="UniProtKB-KW"/>
</dbReference>
<dbReference type="InterPro" id="IPR014876">
    <property type="entry name" value="DEK_C"/>
</dbReference>
<dbReference type="InterPro" id="IPR044198">
    <property type="entry name" value="DEK"/>
</dbReference>
<evidence type="ECO:0000256" key="7">
    <source>
        <dbReference type="SAM" id="MobiDB-lite"/>
    </source>
</evidence>
<keyword evidence="6" id="KW-0539">Nucleus</keyword>
<dbReference type="GO" id="GO:0042393">
    <property type="term" value="F:histone binding"/>
    <property type="evidence" value="ECO:0007669"/>
    <property type="project" value="TreeGrafter"/>
</dbReference>
<dbReference type="GO" id="GO:0005730">
    <property type="term" value="C:nucleolus"/>
    <property type="evidence" value="ECO:0007669"/>
    <property type="project" value="UniProtKB-SubCell"/>
</dbReference>
<dbReference type="GO" id="GO:2000779">
    <property type="term" value="P:regulation of double-strand break repair"/>
    <property type="evidence" value="ECO:0007669"/>
    <property type="project" value="TreeGrafter"/>
</dbReference>
<feature type="region of interest" description="Disordered" evidence="7">
    <location>
        <begin position="81"/>
        <end position="102"/>
    </location>
</feature>
<comment type="subcellular location">
    <subcellularLocation>
        <location evidence="1">Nucleus</location>
        <location evidence="1">Nucleolus</location>
    </subcellularLocation>
</comment>
<dbReference type="Pfam" id="PF08766">
    <property type="entry name" value="DEK_C"/>
    <property type="match status" value="1"/>
</dbReference>
<dbReference type="Gene3D" id="1.10.10.60">
    <property type="entry name" value="Homeodomain-like"/>
    <property type="match status" value="1"/>
</dbReference>
<keyword evidence="10" id="KW-1185">Reference proteome</keyword>
<organism evidence="9 10">
    <name type="scientific">Centaurea solstitialis</name>
    <name type="common">yellow star-thistle</name>
    <dbReference type="NCBI Taxonomy" id="347529"/>
    <lineage>
        <taxon>Eukaryota</taxon>
        <taxon>Viridiplantae</taxon>
        <taxon>Streptophyta</taxon>
        <taxon>Embryophyta</taxon>
        <taxon>Tracheophyta</taxon>
        <taxon>Spermatophyta</taxon>
        <taxon>Magnoliopsida</taxon>
        <taxon>eudicotyledons</taxon>
        <taxon>Gunneridae</taxon>
        <taxon>Pentapetalae</taxon>
        <taxon>asterids</taxon>
        <taxon>campanulids</taxon>
        <taxon>Asterales</taxon>
        <taxon>Asteraceae</taxon>
        <taxon>Carduoideae</taxon>
        <taxon>Cardueae</taxon>
        <taxon>Centaureinae</taxon>
        <taxon>Centaurea</taxon>
    </lineage>
</organism>
<feature type="compositionally biased region" description="Basic and acidic residues" evidence="7">
    <location>
        <begin position="11"/>
        <end position="26"/>
    </location>
</feature>
<keyword evidence="3" id="KW-0805">Transcription regulation</keyword>
<reference evidence="9" key="1">
    <citation type="submission" date="2023-03" db="EMBL/GenBank/DDBJ databases">
        <title>Chromosome-scale reference genome and RAD-based genetic map of yellow starthistle (Centaurea solstitialis) reveal putative structural variation and QTLs associated with invader traits.</title>
        <authorList>
            <person name="Reatini B."/>
            <person name="Cang F.A."/>
            <person name="Jiang Q."/>
            <person name="Mckibben M.T.W."/>
            <person name="Barker M.S."/>
            <person name="Rieseberg L.H."/>
            <person name="Dlugosch K.M."/>
        </authorList>
    </citation>
    <scope>NUCLEOTIDE SEQUENCE</scope>
    <source>
        <strain evidence="9">CAN-66</strain>
        <tissue evidence="9">Leaf</tissue>
    </source>
</reference>
<feature type="compositionally biased region" description="Basic and acidic residues" evidence="7">
    <location>
        <begin position="90"/>
        <end position="102"/>
    </location>
</feature>
<dbReference type="AlphaFoldDB" id="A0AA38TW97"/>
<evidence type="ECO:0000256" key="5">
    <source>
        <dbReference type="ARBA" id="ARBA00023163"/>
    </source>
</evidence>
<feature type="domain" description="DEK-C" evidence="8">
    <location>
        <begin position="24"/>
        <end position="79"/>
    </location>
</feature>
<evidence type="ECO:0000313" key="9">
    <source>
        <dbReference type="EMBL" id="KAJ9568049.1"/>
    </source>
</evidence>
<evidence type="ECO:0000256" key="6">
    <source>
        <dbReference type="ARBA" id="ARBA00023242"/>
    </source>
</evidence>
<accession>A0AA38TW97</accession>
<name>A0AA38TW97_9ASTR</name>
<sequence length="102" mass="11549">MLVALPKGKKAVKDKEKPKEEKQKPSDDVLKTAICEILKEVDFNTATFTDIFKQLVKIFNTDLTSRKPSIKFMIQDELTKLADEEDESESEKTKKEASGTKA</sequence>
<dbReference type="EMBL" id="JARYMX010000001">
    <property type="protein sequence ID" value="KAJ9568049.1"/>
    <property type="molecule type" value="Genomic_DNA"/>
</dbReference>
<evidence type="ECO:0000313" key="10">
    <source>
        <dbReference type="Proteomes" id="UP001172457"/>
    </source>
</evidence>
<proteinExistence type="predicted"/>
<evidence type="ECO:0000256" key="4">
    <source>
        <dbReference type="ARBA" id="ARBA00023125"/>
    </source>
</evidence>
<protein>
    <recommendedName>
        <fullName evidence="8">DEK-C domain-containing protein</fullName>
    </recommendedName>
</protein>
<dbReference type="GO" id="GO:0003677">
    <property type="term" value="F:DNA binding"/>
    <property type="evidence" value="ECO:0007669"/>
    <property type="project" value="UniProtKB-KW"/>
</dbReference>
<dbReference type="PROSITE" id="PS51998">
    <property type="entry name" value="DEK_C"/>
    <property type="match status" value="1"/>
</dbReference>
<gene>
    <name evidence="9" type="ORF">OSB04_004015</name>
</gene>
<comment type="caution">
    <text evidence="9">The sequence shown here is derived from an EMBL/GenBank/DDBJ whole genome shotgun (WGS) entry which is preliminary data.</text>
</comment>
<dbReference type="PANTHER" id="PTHR13468">
    <property type="entry name" value="DEK PROTEIN"/>
    <property type="match status" value="1"/>
</dbReference>
<evidence type="ECO:0000259" key="8">
    <source>
        <dbReference type="PROSITE" id="PS51998"/>
    </source>
</evidence>
<evidence type="ECO:0000256" key="2">
    <source>
        <dbReference type="ARBA" id="ARBA00022853"/>
    </source>
</evidence>
<dbReference type="Proteomes" id="UP001172457">
    <property type="component" value="Chromosome 1"/>
</dbReference>
<keyword evidence="2" id="KW-0156">Chromatin regulator</keyword>